<sequence length="64" mass="7254">MRAHQVYNAKEISKLSSHEEVKGALGLSDKQTSVDGTDAVINYVNESKKQKAMYNLELFFMTMK</sequence>
<dbReference type="Proteomes" id="UP000595823">
    <property type="component" value="Chromosome"/>
</dbReference>
<gene>
    <name evidence="1" type="ORF">HUG15_18575</name>
</gene>
<organism evidence="1 2">
    <name type="scientific">Salicibibacter cibarius</name>
    <dbReference type="NCBI Taxonomy" id="2743000"/>
    <lineage>
        <taxon>Bacteria</taxon>
        <taxon>Bacillati</taxon>
        <taxon>Bacillota</taxon>
        <taxon>Bacilli</taxon>
        <taxon>Bacillales</taxon>
        <taxon>Bacillaceae</taxon>
        <taxon>Salicibibacter</taxon>
    </lineage>
</organism>
<dbReference type="EMBL" id="CP054705">
    <property type="protein sequence ID" value="QQK77389.1"/>
    <property type="molecule type" value="Genomic_DNA"/>
</dbReference>
<evidence type="ECO:0000313" key="2">
    <source>
        <dbReference type="Proteomes" id="UP000595823"/>
    </source>
</evidence>
<dbReference type="KEGG" id="scia:HUG15_18575"/>
<keyword evidence="2" id="KW-1185">Reference proteome</keyword>
<evidence type="ECO:0000313" key="1">
    <source>
        <dbReference type="EMBL" id="QQK77389.1"/>
    </source>
</evidence>
<name>A0A7T7CCX7_9BACI</name>
<proteinExistence type="predicted"/>
<protein>
    <submittedName>
        <fullName evidence="1">Uncharacterized protein</fullName>
    </submittedName>
</protein>
<accession>A0A7T7CCX7</accession>
<dbReference type="AlphaFoldDB" id="A0A7T7CCX7"/>
<reference evidence="1 2" key="1">
    <citation type="submission" date="2020-06" db="EMBL/GenBank/DDBJ databases">
        <title>Genomic analysis of Salicibibacter sp. NKC5-3.</title>
        <authorList>
            <person name="Oh Y.J."/>
        </authorList>
    </citation>
    <scope>NUCLEOTIDE SEQUENCE [LARGE SCALE GENOMIC DNA]</scope>
    <source>
        <strain evidence="1 2">NKC5-3</strain>
    </source>
</reference>